<gene>
    <name evidence="1" type="ORF">DSOL_2980</name>
</gene>
<name>A0A1Q8QTS5_9FIRM</name>
<dbReference type="STRING" id="1888891.DSOL_2980"/>
<keyword evidence="2" id="KW-1185">Reference proteome</keyword>
<evidence type="ECO:0000313" key="2">
    <source>
        <dbReference type="Proteomes" id="UP000186102"/>
    </source>
</evidence>
<evidence type="ECO:0000313" key="1">
    <source>
        <dbReference type="EMBL" id="OLN30638.1"/>
    </source>
</evidence>
<dbReference type="Proteomes" id="UP000186102">
    <property type="component" value="Unassembled WGS sequence"/>
</dbReference>
<dbReference type="EMBL" id="MLBF01000023">
    <property type="protein sequence ID" value="OLN30638.1"/>
    <property type="molecule type" value="Genomic_DNA"/>
</dbReference>
<sequence>MVITVVAGKEYISRWKKRLIRAVFVCQAVLSAKVNVLVP</sequence>
<organism evidence="1 2">
    <name type="scientific">Desulfosporosinus metallidurans</name>
    <dbReference type="NCBI Taxonomy" id="1888891"/>
    <lineage>
        <taxon>Bacteria</taxon>
        <taxon>Bacillati</taxon>
        <taxon>Bacillota</taxon>
        <taxon>Clostridia</taxon>
        <taxon>Eubacteriales</taxon>
        <taxon>Desulfitobacteriaceae</taxon>
        <taxon>Desulfosporosinus</taxon>
    </lineage>
</organism>
<comment type="caution">
    <text evidence="1">The sequence shown here is derived from an EMBL/GenBank/DDBJ whole genome shotgun (WGS) entry which is preliminary data.</text>
</comment>
<reference evidence="1 2" key="1">
    <citation type="submission" date="2016-09" db="EMBL/GenBank/DDBJ databases">
        <title>Complete genome of Desulfosporosinus sp. OL.</title>
        <authorList>
            <person name="Mardanov A."/>
            <person name="Beletsky A."/>
            <person name="Panova A."/>
            <person name="Karnachuk O."/>
            <person name="Ravin N."/>
        </authorList>
    </citation>
    <scope>NUCLEOTIDE SEQUENCE [LARGE SCALE GENOMIC DNA]</scope>
    <source>
        <strain evidence="1 2">OL</strain>
    </source>
</reference>
<dbReference type="AlphaFoldDB" id="A0A1Q8QTS5"/>
<proteinExistence type="predicted"/>
<protein>
    <submittedName>
        <fullName evidence="1">Uncharacterized protein</fullName>
    </submittedName>
</protein>
<accession>A0A1Q8QTS5</accession>